<gene>
    <name evidence="2" type="primary">LOC108743998</name>
</gene>
<evidence type="ECO:0000313" key="2">
    <source>
        <dbReference type="RefSeq" id="XP_018335100.1"/>
    </source>
</evidence>
<dbReference type="AlphaFoldDB" id="A0A1W4XRR0"/>
<dbReference type="Proteomes" id="UP000192223">
    <property type="component" value="Unplaced"/>
</dbReference>
<organism evidence="1 2">
    <name type="scientific">Agrilus planipennis</name>
    <name type="common">Emerald ash borer</name>
    <name type="synonym">Agrilus marcopoli</name>
    <dbReference type="NCBI Taxonomy" id="224129"/>
    <lineage>
        <taxon>Eukaryota</taxon>
        <taxon>Metazoa</taxon>
        <taxon>Ecdysozoa</taxon>
        <taxon>Arthropoda</taxon>
        <taxon>Hexapoda</taxon>
        <taxon>Insecta</taxon>
        <taxon>Pterygota</taxon>
        <taxon>Neoptera</taxon>
        <taxon>Endopterygota</taxon>
        <taxon>Coleoptera</taxon>
        <taxon>Polyphaga</taxon>
        <taxon>Elateriformia</taxon>
        <taxon>Buprestoidea</taxon>
        <taxon>Buprestidae</taxon>
        <taxon>Agrilinae</taxon>
        <taxon>Agrilus</taxon>
    </lineage>
</organism>
<reference evidence="2" key="1">
    <citation type="submission" date="2025-08" db="UniProtKB">
        <authorList>
            <consortium name="RefSeq"/>
        </authorList>
    </citation>
    <scope>IDENTIFICATION</scope>
    <source>
        <tissue evidence="2">Entire body</tissue>
    </source>
</reference>
<proteinExistence type="predicted"/>
<keyword evidence="1" id="KW-1185">Reference proteome</keyword>
<sequence length="168" mass="19106">MIKEGNEETGEKEHVFSGFLRLLGFGPRKLGAVVLNAVIFIAQLISTSLNKPSPPYLIHERKINENNMFEWISNKSGISDLLTYAKSENLVDGIIKHIRENSLDEDSGCLQLLFCKSSPFVEGMQKALNNVHTQKGVKAFFEFLPNRTEIVRNGQWCEKKFPYCTVHF</sequence>
<evidence type="ECO:0000313" key="1">
    <source>
        <dbReference type="Proteomes" id="UP000192223"/>
    </source>
</evidence>
<dbReference type="GeneID" id="108743998"/>
<dbReference type="RefSeq" id="XP_018335100.1">
    <property type="nucleotide sequence ID" value="XM_018479598.1"/>
</dbReference>
<protein>
    <submittedName>
        <fullName evidence="2">Uncharacterized protein LOC108743998</fullName>
    </submittedName>
</protein>
<dbReference type="OrthoDB" id="6575720at2759"/>
<dbReference type="InParanoid" id="A0A1W4XRR0"/>
<accession>A0A1W4XRR0</accession>
<dbReference type="KEGG" id="apln:108743998"/>
<name>A0A1W4XRR0_AGRPL</name>